<dbReference type="InterPro" id="IPR023808">
    <property type="entry name" value="Nitrile_Hydratase_acc_put"/>
</dbReference>
<evidence type="ECO:0000259" key="1">
    <source>
        <dbReference type="Pfam" id="PF21006"/>
    </source>
</evidence>
<organism evidence="2">
    <name type="scientific">marine sediment metagenome</name>
    <dbReference type="NCBI Taxonomy" id="412755"/>
    <lineage>
        <taxon>unclassified sequences</taxon>
        <taxon>metagenomes</taxon>
        <taxon>ecological metagenomes</taxon>
    </lineage>
</organism>
<dbReference type="NCBIfam" id="TIGR03889">
    <property type="entry name" value="nitrile_acc"/>
    <property type="match status" value="1"/>
</dbReference>
<proteinExistence type="predicted"/>
<sequence length="111" mass="11746">MANDAPERFAAPWQAEVLGLQVALVENGVFTAAEWAEALGRTLHAPDAAEDGSDYYERFLGALEGLLAEKGLTGTAEVEGLAAAWRRAARATPHGQPIVLANDPKMDCVGK</sequence>
<evidence type="ECO:0000313" key="2">
    <source>
        <dbReference type="EMBL" id="KKN57022.1"/>
    </source>
</evidence>
<feature type="domain" description="Nitrile hydratase beta subunit-like N-terminal" evidence="1">
    <location>
        <begin position="6"/>
        <end position="85"/>
    </location>
</feature>
<dbReference type="InterPro" id="IPR042262">
    <property type="entry name" value="CN_hydtase_beta_C"/>
</dbReference>
<dbReference type="Gene3D" id="1.10.472.20">
    <property type="entry name" value="Nitrile hydratase, beta subunit"/>
    <property type="match status" value="1"/>
</dbReference>
<dbReference type="AlphaFoldDB" id="A0A0F9S433"/>
<name>A0A0F9S433_9ZZZZ</name>
<protein>
    <recommendedName>
        <fullName evidence="1">Nitrile hydratase beta subunit-like N-terminal domain-containing protein</fullName>
    </recommendedName>
</protein>
<dbReference type="SUPFAM" id="SSF50090">
    <property type="entry name" value="Electron transport accessory proteins"/>
    <property type="match status" value="1"/>
</dbReference>
<dbReference type="Pfam" id="PF21006">
    <property type="entry name" value="NHase_beta_N"/>
    <property type="match status" value="1"/>
</dbReference>
<dbReference type="InterPro" id="IPR008990">
    <property type="entry name" value="Elect_transpt_acc-like_dom_sf"/>
</dbReference>
<dbReference type="InterPro" id="IPR049054">
    <property type="entry name" value="CN_hydtase_beta-like_N"/>
</dbReference>
<dbReference type="EMBL" id="LAZR01000823">
    <property type="protein sequence ID" value="KKN57022.1"/>
    <property type="molecule type" value="Genomic_DNA"/>
</dbReference>
<accession>A0A0F9S433</accession>
<reference evidence="2" key="1">
    <citation type="journal article" date="2015" name="Nature">
        <title>Complex archaea that bridge the gap between prokaryotes and eukaryotes.</title>
        <authorList>
            <person name="Spang A."/>
            <person name="Saw J.H."/>
            <person name="Jorgensen S.L."/>
            <person name="Zaremba-Niedzwiedzka K."/>
            <person name="Martijn J."/>
            <person name="Lind A.E."/>
            <person name="van Eijk R."/>
            <person name="Schleper C."/>
            <person name="Guy L."/>
            <person name="Ettema T.J."/>
        </authorList>
    </citation>
    <scope>NUCLEOTIDE SEQUENCE</scope>
</reference>
<gene>
    <name evidence="2" type="ORF">LCGC14_0566440</name>
</gene>
<comment type="caution">
    <text evidence="2">The sequence shown here is derived from an EMBL/GenBank/DDBJ whole genome shotgun (WGS) entry which is preliminary data.</text>
</comment>